<dbReference type="SMART" id="SM00738">
    <property type="entry name" value="NGN"/>
    <property type="match status" value="1"/>
</dbReference>
<dbReference type="InterPro" id="IPR011590">
    <property type="entry name" value="Spt5_arc"/>
</dbReference>
<dbReference type="Pfam" id="PF03439">
    <property type="entry name" value="Spt5-NGN"/>
    <property type="match status" value="1"/>
</dbReference>
<keyword evidence="8" id="KW-0648">Protein biosynthesis</keyword>
<dbReference type="GO" id="GO:0003746">
    <property type="term" value="F:translation elongation factor activity"/>
    <property type="evidence" value="ECO:0007669"/>
    <property type="project" value="UniProtKB-KW"/>
</dbReference>
<accession>A0A520KVH9</accession>
<evidence type="ECO:0000256" key="5">
    <source>
        <dbReference type="NCBIfam" id="TIGR00405"/>
    </source>
</evidence>
<evidence type="ECO:0000256" key="3">
    <source>
        <dbReference type="ARBA" id="ARBA00023163"/>
    </source>
</evidence>
<comment type="subunit">
    <text evidence="4">Heterodimer composed of Spt4 and Spt5. Interacts with RNA polymerase (RNAP).</text>
</comment>
<dbReference type="InterPro" id="IPR006645">
    <property type="entry name" value="NGN-like_dom"/>
</dbReference>
<comment type="similarity">
    <text evidence="4">Belongs to the archaeal Spt5 family.</text>
</comment>
<keyword evidence="8" id="KW-0251">Elongation factor</keyword>
<comment type="function">
    <text evidence="4">Stimulates transcription elongation.</text>
</comment>
<dbReference type="EMBL" id="RXIL01000118">
    <property type="protein sequence ID" value="RZN68019.1"/>
    <property type="molecule type" value="Genomic_DNA"/>
</dbReference>
<dbReference type="HAMAP" id="MF_00950">
    <property type="entry name" value="Spt5_arch"/>
    <property type="match status" value="1"/>
</dbReference>
<dbReference type="CDD" id="cd09887">
    <property type="entry name" value="NGN_Arch"/>
    <property type="match status" value="1"/>
</dbReference>
<dbReference type="AlphaFoldDB" id="A0A520KVH9"/>
<dbReference type="SMART" id="SM00739">
    <property type="entry name" value="KOW"/>
    <property type="match status" value="1"/>
</dbReference>
<dbReference type="GO" id="GO:0006354">
    <property type="term" value="P:DNA-templated transcription elongation"/>
    <property type="evidence" value="ECO:0007669"/>
    <property type="project" value="InterPro"/>
</dbReference>
<gene>
    <name evidence="4" type="primary">spt5</name>
    <name evidence="8" type="ORF">EF807_06635</name>
</gene>
<feature type="domain" description="KOW" evidence="7">
    <location>
        <begin position="96"/>
        <end position="123"/>
    </location>
</feature>
<dbReference type="InterPro" id="IPR014722">
    <property type="entry name" value="Rib_uL2_dom2"/>
</dbReference>
<evidence type="ECO:0000256" key="2">
    <source>
        <dbReference type="ARBA" id="ARBA00023015"/>
    </source>
</evidence>
<dbReference type="Proteomes" id="UP000320766">
    <property type="component" value="Unassembled WGS sequence"/>
</dbReference>
<keyword evidence="2 4" id="KW-0805">Transcription regulation</keyword>
<dbReference type="InterPro" id="IPR005100">
    <property type="entry name" value="NGN-domain"/>
</dbReference>
<keyword evidence="3 4" id="KW-0804">Transcription</keyword>
<dbReference type="Pfam" id="PF00467">
    <property type="entry name" value="KOW"/>
    <property type="match status" value="1"/>
</dbReference>
<protein>
    <recommendedName>
        <fullName evidence="4 5">Transcription elongation factor Spt5</fullName>
    </recommendedName>
</protein>
<name>A0A520KVH9_9EURY</name>
<evidence type="ECO:0000259" key="6">
    <source>
        <dbReference type="SMART" id="SM00738"/>
    </source>
</evidence>
<dbReference type="InterPro" id="IPR008991">
    <property type="entry name" value="Translation_prot_SH3-like_sf"/>
</dbReference>
<dbReference type="SUPFAM" id="SSF50104">
    <property type="entry name" value="Translation proteins SH3-like domain"/>
    <property type="match status" value="1"/>
</dbReference>
<proteinExistence type="inferred from homology"/>
<evidence type="ECO:0000313" key="8">
    <source>
        <dbReference type="EMBL" id="RZN68019.1"/>
    </source>
</evidence>
<dbReference type="NCBIfam" id="TIGR00405">
    <property type="entry name" value="KOW_elon_Spt5"/>
    <property type="match status" value="1"/>
</dbReference>
<evidence type="ECO:0000313" key="9">
    <source>
        <dbReference type="Proteomes" id="UP000320766"/>
    </source>
</evidence>
<organism evidence="8 9">
    <name type="scientific">Candidatus Methanolliviera hydrocarbonicum</name>
    <dbReference type="NCBI Taxonomy" id="2491085"/>
    <lineage>
        <taxon>Archaea</taxon>
        <taxon>Methanobacteriati</taxon>
        <taxon>Methanobacteriota</taxon>
        <taxon>Candidatus Methanoliparia</taxon>
        <taxon>Candidatus Methanoliparales</taxon>
        <taxon>Candidatus Methanollivieraceae</taxon>
        <taxon>Candidatus Methanolliviera</taxon>
    </lineage>
</organism>
<dbReference type="GO" id="GO:0006355">
    <property type="term" value="P:regulation of DNA-templated transcription"/>
    <property type="evidence" value="ECO:0007669"/>
    <property type="project" value="UniProtKB-UniRule"/>
</dbReference>
<dbReference type="InterPro" id="IPR005824">
    <property type="entry name" value="KOW"/>
</dbReference>
<reference evidence="8 9" key="1">
    <citation type="journal article" date="2019" name="Nat. Microbiol.">
        <title>Wide diversity of methane and short-chain alkane metabolisms in uncultured archaea.</title>
        <authorList>
            <person name="Borrel G."/>
            <person name="Adam P.S."/>
            <person name="McKay L.J."/>
            <person name="Chen L.X."/>
            <person name="Sierra-Garcia I.N."/>
            <person name="Sieber C.M."/>
            <person name="Letourneur Q."/>
            <person name="Ghozlane A."/>
            <person name="Andersen G.L."/>
            <person name="Li W.J."/>
            <person name="Hallam S.J."/>
            <person name="Muyzer G."/>
            <person name="de Oliveira V.M."/>
            <person name="Inskeep W.P."/>
            <person name="Banfield J.F."/>
            <person name="Gribaldo S."/>
        </authorList>
    </citation>
    <scope>NUCLEOTIDE SEQUENCE [LARGE SCALE GENOMIC DNA]</scope>
    <source>
        <strain evidence="8">NM1b</strain>
    </source>
</reference>
<dbReference type="CDD" id="cd06091">
    <property type="entry name" value="KOW_NusG"/>
    <property type="match status" value="1"/>
</dbReference>
<dbReference type="Gene3D" id="2.30.30.30">
    <property type="match status" value="1"/>
</dbReference>
<comment type="similarity">
    <text evidence="1">Belongs to the SPT5 family.</text>
</comment>
<evidence type="ECO:0000256" key="1">
    <source>
        <dbReference type="ARBA" id="ARBA00006956"/>
    </source>
</evidence>
<evidence type="ECO:0000256" key="4">
    <source>
        <dbReference type="HAMAP-Rule" id="MF_00950"/>
    </source>
</evidence>
<dbReference type="Gene3D" id="3.30.70.940">
    <property type="entry name" value="NusG, N-terminal domain"/>
    <property type="match status" value="1"/>
</dbReference>
<dbReference type="InterPro" id="IPR036735">
    <property type="entry name" value="NGN_dom_sf"/>
</dbReference>
<comment type="caution">
    <text evidence="8">The sequence shown here is derived from an EMBL/GenBank/DDBJ whole genome shotgun (WGS) entry which is preliminary data.</text>
</comment>
<feature type="domain" description="NusG-like N-terminal" evidence="6">
    <location>
        <begin position="7"/>
        <end position="91"/>
    </location>
</feature>
<evidence type="ECO:0000259" key="7">
    <source>
        <dbReference type="SMART" id="SM00739"/>
    </source>
</evidence>
<sequence length="155" mass="17079">MDKKDEGLKVFAVKTTAGEEIAVAGMMKMKIEMGQHEIASILVPDKLKGYLLVESTTREVVEQVIHGINHARAVIKGQAAPDELEQFLTPQPTTAGVKIGNIVEIINGPFRGEKARVKRVDINKEEVTVEFFESTVVIPVTVRGDSIRVLDKEEV</sequence>